<evidence type="ECO:0000313" key="10">
    <source>
        <dbReference type="Proteomes" id="UP000309038"/>
    </source>
</evidence>
<feature type="transmembrane region" description="Helical" evidence="7">
    <location>
        <begin position="196"/>
        <end position="215"/>
    </location>
</feature>
<feature type="transmembrane region" description="Helical" evidence="7">
    <location>
        <begin position="165"/>
        <end position="184"/>
    </location>
</feature>
<feature type="transmembrane region" description="Helical" evidence="7">
    <location>
        <begin position="452"/>
        <end position="471"/>
    </location>
</feature>
<dbReference type="PROSITE" id="PS50850">
    <property type="entry name" value="MFS"/>
    <property type="match status" value="1"/>
</dbReference>
<proteinExistence type="predicted"/>
<feature type="transmembrane region" description="Helical" evidence="7">
    <location>
        <begin position="477"/>
        <end position="497"/>
    </location>
</feature>
<dbReference type="PANTHER" id="PTHR42718">
    <property type="entry name" value="MAJOR FACILITATOR SUPERFAMILY MULTIDRUG TRANSPORTER MFSC"/>
    <property type="match status" value="1"/>
</dbReference>
<dbReference type="InterPro" id="IPR020846">
    <property type="entry name" value="MFS_dom"/>
</dbReference>
<dbReference type="PANTHER" id="PTHR42718:SF9">
    <property type="entry name" value="MAJOR FACILITATOR SUPERFAMILY MULTIDRUG TRANSPORTER MFSC"/>
    <property type="match status" value="1"/>
</dbReference>
<comment type="subcellular location">
    <subcellularLocation>
        <location evidence="1">Membrane</location>
        <topology evidence="1">Multi-pass membrane protein</topology>
    </subcellularLocation>
</comment>
<feature type="transmembrane region" description="Helical" evidence="7">
    <location>
        <begin position="128"/>
        <end position="153"/>
    </location>
</feature>
<feature type="transmembrane region" description="Helical" evidence="7">
    <location>
        <begin position="418"/>
        <end position="440"/>
    </location>
</feature>
<sequence>MFDEAHQVGEQIITRGNDPALDYDLDPWEVKINLELHWPGYAVMRRPYCMTDQTDRDQLSQWISMVVSDWLDEHRRASFGPSPVPYAGAEFDSESGAAFSADKEKGPEVVRTDDSAEPSSPLKGFRKALLVSLLCAAQFFDIFTASGAIAALPTIGDQLHFSSGVLPWVLTAYTLTFGAFQVPAGRLSDIYHPKPVFCIGFFSVGVFSILCAVSVDPIMLLVFRALCGLSAAMTVPSAISILVQSFPDPKEQSDVLGTFGAFGAIGNCAGLVISGILSARASWRWVFYLIAICVIPFSIASVFLLPKTTQQLSDRKRSLDLPGISILTAALILFVYAISDGNTAGWGSPQIITTLVFSVVLFVAFFIVERYVKDPALPSSTWSNKNFAPMFFYSWSVYWFFLTIESQLVQIFQDLWHWSPLGAAIHAIPIGVAGGTAAYLTGVYGHLIPKRILLVSGQVFMIVGAVLFALAKDPSNYWPYIFPGMIVGMIGLSAAYVGSNVTTMAGARKGEEGVVGAVLYTSYQMGSTIGIAVAAAVTLGVNNKQPLDALSQYQGYAASFWSLAAMHGIMIVITLLFVRD</sequence>
<feature type="transmembrane region" description="Helical" evidence="7">
    <location>
        <begin position="255"/>
        <end position="279"/>
    </location>
</feature>
<dbReference type="Gene3D" id="1.20.1250.20">
    <property type="entry name" value="MFS general substrate transporter like domains"/>
    <property type="match status" value="2"/>
</dbReference>
<evidence type="ECO:0000256" key="6">
    <source>
        <dbReference type="SAM" id="MobiDB-lite"/>
    </source>
</evidence>
<reference evidence="9 10" key="1">
    <citation type="submission" date="2019-02" db="EMBL/GenBank/DDBJ databases">
        <title>Genome sequencing of the rare red list fungi Phlebia centrifuga.</title>
        <authorList>
            <person name="Buettner E."/>
            <person name="Kellner H."/>
        </authorList>
    </citation>
    <scope>NUCLEOTIDE SEQUENCE [LARGE SCALE GENOMIC DNA]</scope>
    <source>
        <strain evidence="9 10">DSM 108282</strain>
    </source>
</reference>
<dbReference type="AlphaFoldDB" id="A0A4S4KH19"/>
<gene>
    <name evidence="9" type="ORF">EW026_g5061</name>
</gene>
<dbReference type="Pfam" id="PF07690">
    <property type="entry name" value="MFS_1"/>
    <property type="match status" value="1"/>
</dbReference>
<name>A0A4S4KH19_9APHY</name>
<dbReference type="Proteomes" id="UP000309038">
    <property type="component" value="Unassembled WGS sequence"/>
</dbReference>
<evidence type="ECO:0000313" key="9">
    <source>
        <dbReference type="EMBL" id="THG96847.1"/>
    </source>
</evidence>
<keyword evidence="2" id="KW-0813">Transport</keyword>
<dbReference type="InterPro" id="IPR011701">
    <property type="entry name" value="MFS"/>
</dbReference>
<keyword evidence="10" id="KW-1185">Reference proteome</keyword>
<keyword evidence="5 7" id="KW-0472">Membrane</keyword>
<dbReference type="InterPro" id="IPR036259">
    <property type="entry name" value="MFS_trans_sf"/>
</dbReference>
<feature type="compositionally biased region" description="Basic and acidic residues" evidence="6">
    <location>
        <begin position="101"/>
        <end position="114"/>
    </location>
</feature>
<comment type="caution">
    <text evidence="9">The sequence shown here is derived from an EMBL/GenBank/DDBJ whole genome shotgun (WGS) entry which is preliminary data.</text>
</comment>
<evidence type="ECO:0000256" key="7">
    <source>
        <dbReference type="SAM" id="Phobius"/>
    </source>
</evidence>
<feature type="transmembrane region" description="Helical" evidence="7">
    <location>
        <begin position="221"/>
        <end position="243"/>
    </location>
</feature>
<feature type="transmembrane region" description="Helical" evidence="7">
    <location>
        <begin position="318"/>
        <end position="339"/>
    </location>
</feature>
<feature type="region of interest" description="Disordered" evidence="6">
    <location>
        <begin position="100"/>
        <end position="120"/>
    </location>
</feature>
<dbReference type="SUPFAM" id="SSF103473">
    <property type="entry name" value="MFS general substrate transporter"/>
    <property type="match status" value="2"/>
</dbReference>
<evidence type="ECO:0000259" key="8">
    <source>
        <dbReference type="PROSITE" id="PS50850"/>
    </source>
</evidence>
<protein>
    <recommendedName>
        <fullName evidence="8">Major facilitator superfamily (MFS) profile domain-containing protein</fullName>
    </recommendedName>
</protein>
<dbReference type="GO" id="GO:0016020">
    <property type="term" value="C:membrane"/>
    <property type="evidence" value="ECO:0007669"/>
    <property type="project" value="UniProtKB-SubCell"/>
</dbReference>
<feature type="transmembrane region" description="Helical" evidence="7">
    <location>
        <begin position="351"/>
        <end position="372"/>
    </location>
</feature>
<keyword evidence="3 7" id="KW-0812">Transmembrane</keyword>
<dbReference type="GO" id="GO:0022857">
    <property type="term" value="F:transmembrane transporter activity"/>
    <property type="evidence" value="ECO:0007669"/>
    <property type="project" value="InterPro"/>
</dbReference>
<feature type="transmembrane region" description="Helical" evidence="7">
    <location>
        <begin position="285"/>
        <end position="306"/>
    </location>
</feature>
<evidence type="ECO:0000256" key="2">
    <source>
        <dbReference type="ARBA" id="ARBA00022448"/>
    </source>
</evidence>
<organism evidence="9 10">
    <name type="scientific">Hermanssonia centrifuga</name>
    <dbReference type="NCBI Taxonomy" id="98765"/>
    <lineage>
        <taxon>Eukaryota</taxon>
        <taxon>Fungi</taxon>
        <taxon>Dikarya</taxon>
        <taxon>Basidiomycota</taxon>
        <taxon>Agaricomycotina</taxon>
        <taxon>Agaricomycetes</taxon>
        <taxon>Polyporales</taxon>
        <taxon>Meruliaceae</taxon>
        <taxon>Hermanssonia</taxon>
    </lineage>
</organism>
<dbReference type="EMBL" id="SGPJ01000206">
    <property type="protein sequence ID" value="THG96847.1"/>
    <property type="molecule type" value="Genomic_DNA"/>
</dbReference>
<evidence type="ECO:0000256" key="5">
    <source>
        <dbReference type="ARBA" id="ARBA00023136"/>
    </source>
</evidence>
<evidence type="ECO:0000256" key="1">
    <source>
        <dbReference type="ARBA" id="ARBA00004141"/>
    </source>
</evidence>
<keyword evidence="4 7" id="KW-1133">Transmembrane helix</keyword>
<accession>A0A4S4KH19</accession>
<feature type="domain" description="Major facilitator superfamily (MFS) profile" evidence="8">
    <location>
        <begin position="130"/>
        <end position="580"/>
    </location>
</feature>
<feature type="transmembrane region" description="Helical" evidence="7">
    <location>
        <begin position="517"/>
        <end position="539"/>
    </location>
</feature>
<evidence type="ECO:0000256" key="3">
    <source>
        <dbReference type="ARBA" id="ARBA00022692"/>
    </source>
</evidence>
<evidence type="ECO:0000256" key="4">
    <source>
        <dbReference type="ARBA" id="ARBA00022989"/>
    </source>
</evidence>
<feature type="transmembrane region" description="Helical" evidence="7">
    <location>
        <begin position="559"/>
        <end position="578"/>
    </location>
</feature>